<evidence type="ECO:0000313" key="3">
    <source>
        <dbReference type="Proteomes" id="UP000587527"/>
    </source>
</evidence>
<evidence type="ECO:0008006" key="4">
    <source>
        <dbReference type="Google" id="ProtNLM"/>
    </source>
</evidence>
<keyword evidence="1" id="KW-1133">Transmembrane helix</keyword>
<keyword evidence="1" id="KW-0472">Membrane</keyword>
<sequence>MTIPPSAPAVKDNTKLFGILGIVFSICGGWLGLVFAILSLLQAKKHGKPATLAYVAFGILALWVVVIIGYYATA</sequence>
<evidence type="ECO:0000313" key="2">
    <source>
        <dbReference type="EMBL" id="MBB5871580.1"/>
    </source>
</evidence>
<keyword evidence="1" id="KW-0812">Transmembrane</keyword>
<dbReference type="RefSeq" id="WP_184839743.1">
    <property type="nucleotide sequence ID" value="NZ_JACHMN010000002.1"/>
</dbReference>
<feature type="transmembrane region" description="Helical" evidence="1">
    <location>
        <begin position="16"/>
        <end position="40"/>
    </location>
</feature>
<organism evidence="2 3">
    <name type="scientific">Allocatelliglobosispora scoriae</name>
    <dbReference type="NCBI Taxonomy" id="643052"/>
    <lineage>
        <taxon>Bacteria</taxon>
        <taxon>Bacillati</taxon>
        <taxon>Actinomycetota</taxon>
        <taxon>Actinomycetes</taxon>
        <taxon>Micromonosporales</taxon>
        <taxon>Micromonosporaceae</taxon>
        <taxon>Allocatelliglobosispora</taxon>
    </lineage>
</organism>
<reference evidence="2 3" key="1">
    <citation type="submission" date="2020-08" db="EMBL/GenBank/DDBJ databases">
        <title>Sequencing the genomes of 1000 actinobacteria strains.</title>
        <authorList>
            <person name="Klenk H.-P."/>
        </authorList>
    </citation>
    <scope>NUCLEOTIDE SEQUENCE [LARGE SCALE GENOMIC DNA]</scope>
    <source>
        <strain evidence="2 3">DSM 45362</strain>
    </source>
</reference>
<feature type="transmembrane region" description="Helical" evidence="1">
    <location>
        <begin position="52"/>
        <end position="72"/>
    </location>
</feature>
<dbReference type="Proteomes" id="UP000587527">
    <property type="component" value="Unassembled WGS sequence"/>
</dbReference>
<dbReference type="AlphaFoldDB" id="A0A841BXY2"/>
<protein>
    <recommendedName>
        <fullName evidence="4">DUF4190 domain-containing protein</fullName>
    </recommendedName>
</protein>
<name>A0A841BXY2_9ACTN</name>
<evidence type="ECO:0000256" key="1">
    <source>
        <dbReference type="SAM" id="Phobius"/>
    </source>
</evidence>
<proteinExistence type="predicted"/>
<accession>A0A841BXY2</accession>
<comment type="caution">
    <text evidence="2">The sequence shown here is derived from an EMBL/GenBank/DDBJ whole genome shotgun (WGS) entry which is preliminary data.</text>
</comment>
<gene>
    <name evidence="2" type="ORF">F4553_004959</name>
</gene>
<dbReference type="EMBL" id="JACHMN010000002">
    <property type="protein sequence ID" value="MBB5871580.1"/>
    <property type="molecule type" value="Genomic_DNA"/>
</dbReference>
<keyword evidence="3" id="KW-1185">Reference proteome</keyword>